<dbReference type="OrthoDB" id="2322499at2759"/>
<dbReference type="SMART" id="SM00256">
    <property type="entry name" value="FBOX"/>
    <property type="match status" value="1"/>
</dbReference>
<dbReference type="KEGG" id="sla:SERLADRAFT_412590"/>
<sequence length="638" mass="74087">MAPAREKVKRPSAAQKGKETVVQKSWITDMPLDVLFEIFKYVEPLTLSNLTRTSKGFRALLLNRSKACRVWQDVLAGVEGLPPASQYYLSEPAYAHLIYVPICHGCYETQCDSVIWSFRARICAKCIPSMCCDIASFNSLVSSSLRKHVERSQSQYVLLPYSPIRRLGDAPRCYLHDVRQLQEQFNALPKKKGELVGDFFRQRIFLTSTIGNHARLCAYWEERLTRIRESEIRRLIYKRRVELTKTGWGGELSYIKGDYGSEFTFSLLPEVNKAEKLDNRKWRNIHPKLFDYMMKHSLSRMKEPQESALRARFIKLDTLIKDAPRDIELDFYPRLIDICQFPKVQQLLDVGYRVEVDCEHLQKELKLILPGLMEEWHEDVMEEFEDHLRSNFKALKARKDINVRELAALTFTCEQCWTTLQYPMVLGHSCLYQIYSASPTMPNQDCGAVGETLYAEIAKEKCESFPWSCKMIRPTKWNDRVQNLFEVCGQDPRRASLEDLDKQDARVFCNMCRRRRGRLVMTWRAAFNHCHSHHKRAEPSSVTWSLVTGEEEKQARELEESCMDKAILKYEKEPHWTCLGCPYVASKGDVIAHNFADRHEISPGDVVEGKDYHRMIGSPPFAIKPVVVYPKRISNRGE</sequence>
<dbReference type="InterPro" id="IPR001810">
    <property type="entry name" value="F-box_dom"/>
</dbReference>
<dbReference type="HOGENOM" id="CLU_010790_2_1_1"/>
<dbReference type="SUPFAM" id="SSF81383">
    <property type="entry name" value="F-box domain"/>
    <property type="match status" value="1"/>
</dbReference>
<gene>
    <name evidence="2" type="ORF">SERLADRAFT_412590</name>
</gene>
<accession>F8NF37</accession>
<dbReference type="AlphaFoldDB" id="F8NF37"/>
<dbReference type="RefSeq" id="XP_007313041.1">
    <property type="nucleotide sequence ID" value="XM_007312979.1"/>
</dbReference>
<dbReference type="EMBL" id="GL945428">
    <property type="protein sequence ID" value="EGO31157.1"/>
    <property type="molecule type" value="Genomic_DNA"/>
</dbReference>
<name>F8NF37_SERL9</name>
<organism>
    <name type="scientific">Serpula lacrymans var. lacrymans (strain S7.9)</name>
    <name type="common">Dry rot fungus</name>
    <dbReference type="NCBI Taxonomy" id="578457"/>
    <lineage>
        <taxon>Eukaryota</taxon>
        <taxon>Fungi</taxon>
        <taxon>Dikarya</taxon>
        <taxon>Basidiomycota</taxon>
        <taxon>Agaricomycotina</taxon>
        <taxon>Agaricomycetes</taxon>
        <taxon>Agaricomycetidae</taxon>
        <taxon>Boletales</taxon>
        <taxon>Coniophorineae</taxon>
        <taxon>Serpulaceae</taxon>
        <taxon>Serpula</taxon>
    </lineage>
</organism>
<protein>
    <recommendedName>
        <fullName evidence="1">F-box domain-containing protein</fullName>
    </recommendedName>
</protein>
<evidence type="ECO:0000313" key="2">
    <source>
        <dbReference type="EMBL" id="EGO31157.1"/>
    </source>
</evidence>
<feature type="domain" description="F-box" evidence="1">
    <location>
        <begin position="24"/>
        <end position="74"/>
    </location>
</feature>
<reference evidence="2" key="1">
    <citation type="submission" date="2011-04" db="EMBL/GenBank/DDBJ databases">
        <title>Evolution of plant cell wall degrading machinery underlies the functional diversity of forest fungi.</title>
        <authorList>
            <consortium name="US DOE Joint Genome Institute (JGI-PGF)"/>
            <person name="Eastwood D.C."/>
            <person name="Floudas D."/>
            <person name="Binder M."/>
            <person name="Majcherczyk A."/>
            <person name="Schneider P."/>
            <person name="Aerts A."/>
            <person name="Asiegbu F.O."/>
            <person name="Baker S.E."/>
            <person name="Barry K."/>
            <person name="Bendiksby M."/>
            <person name="Blumentritt M."/>
            <person name="Coutinho P.M."/>
            <person name="Cullen D."/>
            <person name="Cullen D."/>
            <person name="Gathman A."/>
            <person name="Goodell B."/>
            <person name="Henrissat B."/>
            <person name="Ihrmark K."/>
            <person name="Kauserud H."/>
            <person name="Kohler A."/>
            <person name="LaButti K."/>
            <person name="Lapidus A."/>
            <person name="Lavin J.L."/>
            <person name="Lee Y.-H."/>
            <person name="Lindquist E."/>
            <person name="Lilly W."/>
            <person name="Lucas S."/>
            <person name="Morin E."/>
            <person name="Murat C."/>
            <person name="Oguiza J.A."/>
            <person name="Park J."/>
            <person name="Pisabarro A.G."/>
            <person name="Riley R."/>
            <person name="Rosling A."/>
            <person name="Salamov A."/>
            <person name="Schmidt O."/>
            <person name="Schmutz J."/>
            <person name="Skrede I."/>
            <person name="Stenlid J."/>
            <person name="Wiebenga A."/>
            <person name="Xie X."/>
            <person name="Kues U."/>
            <person name="Hibbett D.S."/>
            <person name="Hoffmeister D."/>
            <person name="Hogberg N."/>
            <person name="Martin F."/>
            <person name="Grigoriev I.V."/>
            <person name="Watkinson S.C."/>
        </authorList>
    </citation>
    <scope>NUCLEOTIDE SEQUENCE</scope>
    <source>
        <strain evidence="2">S7.9</strain>
    </source>
</reference>
<dbReference type="PROSITE" id="PS50181">
    <property type="entry name" value="FBOX"/>
    <property type="match status" value="1"/>
</dbReference>
<evidence type="ECO:0000259" key="1">
    <source>
        <dbReference type="PROSITE" id="PS50181"/>
    </source>
</evidence>
<dbReference type="InterPro" id="IPR036047">
    <property type="entry name" value="F-box-like_dom_sf"/>
</dbReference>
<dbReference type="GeneID" id="18813068"/>
<dbReference type="Proteomes" id="UP000008064">
    <property type="component" value="Unassembled WGS sequence"/>
</dbReference>
<proteinExistence type="predicted"/>
<dbReference type="Pfam" id="PF00646">
    <property type="entry name" value="F-box"/>
    <property type="match status" value="1"/>
</dbReference>